<organism evidence="4 5">
    <name type="scientific">Macrococcus armenti</name>
    <dbReference type="NCBI Taxonomy" id="2875764"/>
    <lineage>
        <taxon>Bacteria</taxon>
        <taxon>Bacillati</taxon>
        <taxon>Bacillota</taxon>
        <taxon>Bacilli</taxon>
        <taxon>Bacillales</taxon>
        <taxon>Staphylococcaceae</taxon>
        <taxon>Macrococcus</taxon>
    </lineage>
</organism>
<keyword evidence="5" id="KW-1185">Reference proteome</keyword>
<reference evidence="4" key="1">
    <citation type="submission" date="2022-03" db="EMBL/GenBank/DDBJ databases">
        <authorList>
            <person name="Vrbovska V."/>
            <person name="Kovarovic V."/>
            <person name="Botka T."/>
            <person name="Pantucek R."/>
        </authorList>
    </citation>
    <scope>NUCLEOTIDE SEQUENCE</scope>
    <source>
        <strain evidence="4">CCM 2609</strain>
    </source>
</reference>
<reference evidence="4" key="2">
    <citation type="submission" date="2022-04" db="EMBL/GenBank/DDBJ databases">
        <title>Antimicrobial genetic elements in methicillin-resistant Macrococcus armenti.</title>
        <authorList>
            <person name="Keller J.E."/>
            <person name="Schwendener S."/>
            <person name="Pantucek R."/>
            <person name="Perreten V."/>
        </authorList>
    </citation>
    <scope>NUCLEOTIDE SEQUENCE</scope>
    <source>
        <strain evidence="4">CCM 2609</strain>
    </source>
</reference>
<evidence type="ECO:0000256" key="2">
    <source>
        <dbReference type="ARBA" id="ARBA00022801"/>
    </source>
</evidence>
<dbReference type="RefSeq" id="WP_243365732.1">
    <property type="nucleotide sequence ID" value="NZ_CP094348.1"/>
</dbReference>
<keyword evidence="2 4" id="KW-0378">Hydrolase</keyword>
<feature type="domain" description="Nudix hydrolase" evidence="3">
    <location>
        <begin position="42"/>
        <end position="149"/>
    </location>
</feature>
<name>A0ABY3ZVF8_9STAP</name>
<dbReference type="Gene3D" id="3.90.79.10">
    <property type="entry name" value="Nucleoside Triphosphate Pyrophosphohydrolase"/>
    <property type="match status" value="1"/>
</dbReference>
<dbReference type="Proteomes" id="UP000830343">
    <property type="component" value="Chromosome"/>
</dbReference>
<evidence type="ECO:0000256" key="1">
    <source>
        <dbReference type="ARBA" id="ARBA00001946"/>
    </source>
</evidence>
<accession>A0ABY3ZVF8</accession>
<dbReference type="PANTHER" id="PTHR11839">
    <property type="entry name" value="UDP/ADP-SUGAR PYROPHOSPHATASE"/>
    <property type="match status" value="1"/>
</dbReference>
<gene>
    <name evidence="4" type="ORF">MRZ06_10325</name>
</gene>
<dbReference type="EMBL" id="CP094348">
    <property type="protein sequence ID" value="UOB20364.1"/>
    <property type="molecule type" value="Genomic_DNA"/>
</dbReference>
<dbReference type="InterPro" id="IPR015797">
    <property type="entry name" value="NUDIX_hydrolase-like_dom_sf"/>
</dbReference>
<evidence type="ECO:0000313" key="4">
    <source>
        <dbReference type="EMBL" id="UOB20364.1"/>
    </source>
</evidence>
<proteinExistence type="predicted"/>
<sequence>MMWTKGKRINRHDYNVFHVVTTEFQYHDNRAAFYQIEAPNWVNVIAIYNQHVIMIKQYRIGSEAYSLELPGGIIETQHIDVAGVKELEEETGYTGEATLIGDMNPNPALFTNQLYTLFVAHAVQANKMAPELFEDIEVIHVPIEEIHKKIAHGEITNALTIASFMQLNARYPHFFNGCNHK</sequence>
<dbReference type="Pfam" id="PF00293">
    <property type="entry name" value="NUDIX"/>
    <property type="match status" value="1"/>
</dbReference>
<evidence type="ECO:0000259" key="3">
    <source>
        <dbReference type="Pfam" id="PF00293"/>
    </source>
</evidence>
<comment type="cofactor">
    <cofactor evidence="1">
        <name>Mg(2+)</name>
        <dbReference type="ChEBI" id="CHEBI:18420"/>
    </cofactor>
</comment>
<dbReference type="GO" id="GO:0016787">
    <property type="term" value="F:hydrolase activity"/>
    <property type="evidence" value="ECO:0007669"/>
    <property type="project" value="UniProtKB-KW"/>
</dbReference>
<dbReference type="InterPro" id="IPR000086">
    <property type="entry name" value="NUDIX_hydrolase_dom"/>
</dbReference>
<dbReference type="CDD" id="cd03424">
    <property type="entry name" value="NUDIX_ADPRase_Nudt5_UGPPase_Nudt14"/>
    <property type="match status" value="1"/>
</dbReference>
<protein>
    <submittedName>
        <fullName evidence="4">NUDIX hydrolase</fullName>
    </submittedName>
</protein>
<dbReference type="PANTHER" id="PTHR11839:SF18">
    <property type="entry name" value="NUDIX HYDROLASE DOMAIN-CONTAINING PROTEIN"/>
    <property type="match status" value="1"/>
</dbReference>
<dbReference type="SUPFAM" id="SSF55811">
    <property type="entry name" value="Nudix"/>
    <property type="match status" value="1"/>
</dbReference>
<evidence type="ECO:0000313" key="5">
    <source>
        <dbReference type="Proteomes" id="UP000830343"/>
    </source>
</evidence>